<feature type="transmembrane region" description="Helical" evidence="1">
    <location>
        <begin position="159"/>
        <end position="178"/>
    </location>
</feature>
<feature type="transmembrane region" description="Helical" evidence="1">
    <location>
        <begin position="43"/>
        <end position="66"/>
    </location>
</feature>
<feature type="transmembrane region" description="Helical" evidence="1">
    <location>
        <begin position="117"/>
        <end position="138"/>
    </location>
</feature>
<evidence type="ECO:0000313" key="2">
    <source>
        <dbReference type="EMBL" id="CAE1321671.1"/>
    </source>
</evidence>
<dbReference type="Proteomes" id="UP000597762">
    <property type="component" value="Unassembled WGS sequence"/>
</dbReference>
<reference evidence="2" key="1">
    <citation type="submission" date="2021-01" db="EMBL/GenBank/DDBJ databases">
        <authorList>
            <person name="Li R."/>
            <person name="Bekaert M."/>
        </authorList>
    </citation>
    <scope>NUCLEOTIDE SEQUENCE</scope>
    <source>
        <strain evidence="2">Farmed</strain>
    </source>
</reference>
<keyword evidence="3" id="KW-1185">Reference proteome</keyword>
<feature type="transmembrane region" description="Helical" evidence="1">
    <location>
        <begin position="5"/>
        <end position="23"/>
    </location>
</feature>
<evidence type="ECO:0000256" key="1">
    <source>
        <dbReference type="SAM" id="Phobius"/>
    </source>
</evidence>
<proteinExistence type="predicted"/>
<comment type="caution">
    <text evidence="2">The sequence shown here is derived from an EMBL/GenBank/DDBJ whole genome shotgun (WGS) entry which is preliminary data.</text>
</comment>
<protein>
    <submittedName>
        <fullName evidence="2">Uncharacterized protein</fullName>
    </submittedName>
</protein>
<keyword evidence="1" id="KW-0812">Transmembrane</keyword>
<evidence type="ECO:0000313" key="3">
    <source>
        <dbReference type="Proteomes" id="UP000597762"/>
    </source>
</evidence>
<gene>
    <name evidence="2" type="ORF">SPHA_71719</name>
</gene>
<name>A0A812EG77_ACAPH</name>
<sequence>MCLYVCVDPLFVYLFYFLFVSLFSKRLLSYSLYSLRNLPLTRFFSSTLFFLSALLSYCLFSHSLLYSSPSHYFSRIPPLFTSLSFIFSPSMTLPSYLFRPSDCVLTNTPPPYPLLLLHSSEVSFSFLSLTLVLFSLTFKHFRYLLICSFCQRFFLLDSFFTRVPTTIFFFLFFLAFYLSSFHLANRKVFFTFSLFILFLSLKLQRFRHLSLFDWRLCFLLVLLYPPTTNIPFLLYYTFK</sequence>
<dbReference type="EMBL" id="CAHIKZ030005255">
    <property type="protein sequence ID" value="CAE1321671.1"/>
    <property type="molecule type" value="Genomic_DNA"/>
</dbReference>
<feature type="transmembrane region" description="Helical" evidence="1">
    <location>
        <begin position="216"/>
        <end position="238"/>
    </location>
</feature>
<organism evidence="2 3">
    <name type="scientific">Acanthosepion pharaonis</name>
    <name type="common">Pharaoh cuttlefish</name>
    <name type="synonym">Sepia pharaonis</name>
    <dbReference type="NCBI Taxonomy" id="158019"/>
    <lineage>
        <taxon>Eukaryota</taxon>
        <taxon>Metazoa</taxon>
        <taxon>Spiralia</taxon>
        <taxon>Lophotrochozoa</taxon>
        <taxon>Mollusca</taxon>
        <taxon>Cephalopoda</taxon>
        <taxon>Coleoidea</taxon>
        <taxon>Decapodiformes</taxon>
        <taxon>Sepiida</taxon>
        <taxon>Sepiina</taxon>
        <taxon>Sepiidae</taxon>
        <taxon>Acanthosepion</taxon>
    </lineage>
</organism>
<feature type="transmembrane region" description="Helical" evidence="1">
    <location>
        <begin position="78"/>
        <end position="97"/>
    </location>
</feature>
<feature type="transmembrane region" description="Helical" evidence="1">
    <location>
        <begin position="184"/>
        <end position="204"/>
    </location>
</feature>
<accession>A0A812EG77</accession>
<keyword evidence="1" id="KW-0472">Membrane</keyword>
<dbReference type="AlphaFoldDB" id="A0A812EG77"/>
<keyword evidence="1" id="KW-1133">Transmembrane helix</keyword>